<organism evidence="6 7">
    <name type="scientific">Mytilus edulis</name>
    <name type="common">Blue mussel</name>
    <dbReference type="NCBI Taxonomy" id="6550"/>
    <lineage>
        <taxon>Eukaryota</taxon>
        <taxon>Metazoa</taxon>
        <taxon>Spiralia</taxon>
        <taxon>Lophotrochozoa</taxon>
        <taxon>Mollusca</taxon>
        <taxon>Bivalvia</taxon>
        <taxon>Autobranchia</taxon>
        <taxon>Pteriomorphia</taxon>
        <taxon>Mytilida</taxon>
        <taxon>Mytiloidea</taxon>
        <taxon>Mytilidae</taxon>
        <taxon>Mytilinae</taxon>
        <taxon>Mytilus</taxon>
    </lineage>
</organism>
<dbReference type="PANTHER" id="PTHR24049">
    <property type="entry name" value="CRUMBS FAMILY MEMBER"/>
    <property type="match status" value="1"/>
</dbReference>
<evidence type="ECO:0000313" key="7">
    <source>
        <dbReference type="Proteomes" id="UP000683360"/>
    </source>
</evidence>
<feature type="domain" description="EGF-like" evidence="5">
    <location>
        <begin position="47"/>
        <end position="84"/>
    </location>
</feature>
<protein>
    <recommendedName>
        <fullName evidence="5">EGF-like domain-containing protein</fullName>
    </recommendedName>
</protein>
<proteinExistence type="predicted"/>
<keyword evidence="3 4" id="KW-1015">Disulfide bond</keyword>
<gene>
    <name evidence="6" type="ORF">MEDL_54748</name>
</gene>
<dbReference type="SMART" id="SM00181">
    <property type="entry name" value="EGF"/>
    <property type="match status" value="2"/>
</dbReference>
<keyword evidence="1 4" id="KW-0245">EGF-like domain</keyword>
<accession>A0A8S3UFR8</accession>
<dbReference type="InterPro" id="IPR051022">
    <property type="entry name" value="Notch_Cell-Fate_Det"/>
</dbReference>
<dbReference type="PROSITE" id="PS00022">
    <property type="entry name" value="EGF_1"/>
    <property type="match status" value="1"/>
</dbReference>
<dbReference type="Pfam" id="PF00008">
    <property type="entry name" value="EGF"/>
    <property type="match status" value="1"/>
</dbReference>
<evidence type="ECO:0000256" key="3">
    <source>
        <dbReference type="ARBA" id="ARBA00023157"/>
    </source>
</evidence>
<evidence type="ECO:0000256" key="4">
    <source>
        <dbReference type="PROSITE-ProRule" id="PRU00076"/>
    </source>
</evidence>
<sequence length="234" mass="26234">MWEKLHSGTVMKVSAVKGASEGTYQELEVTVQFYCYDKYAGTSCQLTKDYCADSNTCNNNGKCITKPVGFECECGDSYSGSTCSIYTGPCSSNPCHPTAECISNKDKYMCYCEHGNLLTDNGCKDIDENFDIFMNRYKNGMPAYLRNPLIIIGTIIPTFNTSIQQLIVRGQSAILRGSTKTDYIQYGTDVADGKWHFMVFSLEPSGKVKLFIDSIKKTEYDRMSGILNFNQYVR</sequence>
<dbReference type="InterPro" id="IPR000742">
    <property type="entry name" value="EGF"/>
</dbReference>
<dbReference type="CDD" id="cd00054">
    <property type="entry name" value="EGF_CA"/>
    <property type="match status" value="1"/>
</dbReference>
<evidence type="ECO:0000256" key="2">
    <source>
        <dbReference type="ARBA" id="ARBA00022737"/>
    </source>
</evidence>
<evidence type="ECO:0000256" key="1">
    <source>
        <dbReference type="ARBA" id="ARBA00022536"/>
    </source>
</evidence>
<keyword evidence="2" id="KW-0677">Repeat</keyword>
<dbReference type="SUPFAM" id="SSF57184">
    <property type="entry name" value="Growth factor receptor domain"/>
    <property type="match status" value="1"/>
</dbReference>
<dbReference type="AlphaFoldDB" id="A0A8S3UFR8"/>
<reference evidence="6" key="1">
    <citation type="submission" date="2021-03" db="EMBL/GenBank/DDBJ databases">
        <authorList>
            <person name="Bekaert M."/>
        </authorList>
    </citation>
    <scope>NUCLEOTIDE SEQUENCE</scope>
</reference>
<dbReference type="EMBL" id="CAJPWZ010002679">
    <property type="protein sequence ID" value="CAG2242593.1"/>
    <property type="molecule type" value="Genomic_DNA"/>
</dbReference>
<evidence type="ECO:0000259" key="5">
    <source>
        <dbReference type="PROSITE" id="PS50026"/>
    </source>
</evidence>
<dbReference type="Proteomes" id="UP000683360">
    <property type="component" value="Unassembled WGS sequence"/>
</dbReference>
<dbReference type="InterPro" id="IPR009030">
    <property type="entry name" value="Growth_fac_rcpt_cys_sf"/>
</dbReference>
<feature type="disulfide bond" evidence="4">
    <location>
        <begin position="74"/>
        <end position="83"/>
    </location>
</feature>
<comment type="caution">
    <text evidence="6">The sequence shown here is derived from an EMBL/GenBank/DDBJ whole genome shotgun (WGS) entry which is preliminary data.</text>
</comment>
<dbReference type="Gene3D" id="2.10.25.10">
    <property type="entry name" value="Laminin"/>
    <property type="match status" value="2"/>
</dbReference>
<evidence type="ECO:0000313" key="6">
    <source>
        <dbReference type="EMBL" id="CAG2242593.1"/>
    </source>
</evidence>
<dbReference type="PROSITE" id="PS50026">
    <property type="entry name" value="EGF_3"/>
    <property type="match status" value="1"/>
</dbReference>
<comment type="caution">
    <text evidence="4">Lacks conserved residue(s) required for the propagation of feature annotation.</text>
</comment>
<name>A0A8S3UFR8_MYTED</name>
<keyword evidence="7" id="KW-1185">Reference proteome</keyword>
<dbReference type="OrthoDB" id="6162209at2759"/>